<sequence>MASTLYSDFRRDTTTSNCSTPTAPTMRSLFWSGRKTCTAPSSESCTKPFNSCFCLSGSRRRIRRNSSGAKFGIPVNFSVSPWVKVSPIWIVPWLCRPIISPANASSARARSPAIKVTASEILTCLPRRTWFIFMPCL</sequence>
<dbReference type="AlphaFoldDB" id="A0A655YR86"/>
<reference evidence="1 2" key="1">
    <citation type="submission" date="2015-07" db="EMBL/GenBank/DDBJ databases">
        <authorList>
            <consortium name="Pathogen Informatics"/>
        </authorList>
    </citation>
    <scope>NUCLEOTIDE SEQUENCE [LARGE SCALE GENOMIC DNA]</scope>
    <source>
        <strain evidence="1 2">A316</strain>
    </source>
</reference>
<organism evidence="1 2">
    <name type="scientific">Vibrio cholerae</name>
    <dbReference type="NCBI Taxonomy" id="666"/>
    <lineage>
        <taxon>Bacteria</taxon>
        <taxon>Pseudomonadati</taxon>
        <taxon>Pseudomonadota</taxon>
        <taxon>Gammaproteobacteria</taxon>
        <taxon>Vibrionales</taxon>
        <taxon>Vibrionaceae</taxon>
        <taxon>Vibrio</taxon>
    </lineage>
</organism>
<gene>
    <name evidence="1" type="ORF">ERS013200_03779</name>
</gene>
<evidence type="ECO:0000313" key="2">
    <source>
        <dbReference type="Proteomes" id="UP000041770"/>
    </source>
</evidence>
<protein>
    <submittedName>
        <fullName evidence="1">Uncharacterized protein</fullName>
    </submittedName>
</protein>
<accession>A0A655YR86</accession>
<dbReference type="Proteomes" id="UP000041770">
    <property type="component" value="Unassembled WGS sequence"/>
</dbReference>
<proteinExistence type="predicted"/>
<evidence type="ECO:0000313" key="1">
    <source>
        <dbReference type="EMBL" id="CSD28241.1"/>
    </source>
</evidence>
<name>A0A655YR86_VIBCL</name>
<dbReference type="EMBL" id="CWQY01000044">
    <property type="protein sequence ID" value="CSD28241.1"/>
    <property type="molecule type" value="Genomic_DNA"/>
</dbReference>